<dbReference type="InterPro" id="IPR036874">
    <property type="entry name" value="Carbonic_anhydrase_sf"/>
</dbReference>
<dbReference type="PANTHER" id="PTHR11002:SF51">
    <property type="entry name" value="CARBONIC ANHYDRASE"/>
    <property type="match status" value="1"/>
</dbReference>
<keyword evidence="5 9" id="KW-0862">Zinc</keyword>
<keyword evidence="6 10" id="KW-0456">Lyase</keyword>
<evidence type="ECO:0000256" key="7">
    <source>
        <dbReference type="ARBA" id="ARBA00031969"/>
    </source>
</evidence>
<dbReference type="EMBL" id="DS022257">
    <property type="protein sequence ID" value="EWG52335.1"/>
    <property type="molecule type" value="Genomic_DNA"/>
</dbReference>
<dbReference type="GeneID" id="30068644"/>
<feature type="binding site" evidence="9">
    <location>
        <position position="179"/>
    </location>
    <ligand>
        <name>Zn(2+)</name>
        <dbReference type="ChEBI" id="CHEBI:29105"/>
    </ligand>
</feature>
<name>W7MX47_GIBM7</name>
<dbReference type="AlphaFoldDB" id="W7MX47"/>
<evidence type="ECO:0000313" key="13">
    <source>
        <dbReference type="EMBL" id="EWG52335.1"/>
    </source>
</evidence>
<sequence length="291" mass="32748">MPLMFSSRLPSFSLRSSSASLTSLSLSSSSQRLASRSILTSFKPRFSSSSSSSSTQDPIPAPKPEWRTMAEKDITKYLQQSHDRLFHNNRAWAENKAKVNPDFFKNLAAGQAPEYLWIGCADSRIPAEQICGLEPGEAFIHRNIANLVCNTDLNAMGVINYAVKHLGVKHIIVCGHYGCGGVKAAMTPQDLGLLNPWLRNIRDVYRLHEKELDAIEDESARYDRLVELNVVEQCRNVIKSADVQQSWHENKYPIVHGWVFGFKDGLLKDLKIDFEAVLADIQKIYNLVDKK</sequence>
<comment type="cofactor">
    <cofactor evidence="9">
        <name>Zn(2+)</name>
        <dbReference type="ChEBI" id="CHEBI:29105"/>
    </cofactor>
    <text evidence="9">Binds 1 zinc ion per subunit.</text>
</comment>
<comment type="function">
    <text evidence="10">Reversible hydration of carbon dioxide.</text>
</comment>
<dbReference type="SMART" id="SM00947">
    <property type="entry name" value="Pro_CA"/>
    <property type="match status" value="1"/>
</dbReference>
<dbReference type="STRING" id="334819.W7MX47"/>
<evidence type="ECO:0000256" key="1">
    <source>
        <dbReference type="ARBA" id="ARBA00006217"/>
    </source>
</evidence>
<evidence type="ECO:0000256" key="9">
    <source>
        <dbReference type="PIRSR" id="PIRSR601765-1"/>
    </source>
</evidence>
<organism evidence="13 14">
    <name type="scientific">Gibberella moniliformis (strain M3125 / FGSC 7600)</name>
    <name type="common">Maize ear and stalk rot fungus</name>
    <name type="synonym">Fusarium verticillioides</name>
    <dbReference type="NCBI Taxonomy" id="334819"/>
    <lineage>
        <taxon>Eukaryota</taxon>
        <taxon>Fungi</taxon>
        <taxon>Dikarya</taxon>
        <taxon>Ascomycota</taxon>
        <taxon>Pezizomycotina</taxon>
        <taxon>Sordariomycetes</taxon>
        <taxon>Hypocreomycetidae</taxon>
        <taxon>Hypocreales</taxon>
        <taxon>Nectriaceae</taxon>
        <taxon>Fusarium</taxon>
        <taxon>Fusarium fujikuroi species complex</taxon>
    </lineage>
</organism>
<dbReference type="OrthoDB" id="10248475at2759"/>
<keyword evidence="4 9" id="KW-0479">Metal-binding</keyword>
<dbReference type="GO" id="GO:0005737">
    <property type="term" value="C:cytoplasm"/>
    <property type="evidence" value="ECO:0007669"/>
    <property type="project" value="TreeGrafter"/>
</dbReference>
<protein>
    <recommendedName>
        <fullName evidence="3 10">Carbonic anhydrase</fullName>
        <ecNumber evidence="2 10">4.2.1.1</ecNumber>
    </recommendedName>
    <alternativeName>
        <fullName evidence="7 10">Carbonate dehydratase</fullName>
    </alternativeName>
</protein>
<evidence type="ECO:0000256" key="8">
    <source>
        <dbReference type="ARBA" id="ARBA00048348"/>
    </source>
</evidence>
<dbReference type="FunFam" id="3.40.1050.10:FF:000001">
    <property type="entry name" value="Carbonic anhydrase"/>
    <property type="match status" value="1"/>
</dbReference>
<dbReference type="eggNOG" id="KOG1578">
    <property type="taxonomic scope" value="Eukaryota"/>
</dbReference>
<dbReference type="VEuPathDB" id="FungiDB:FVEG_11109"/>
<evidence type="ECO:0000256" key="10">
    <source>
        <dbReference type="RuleBase" id="RU003956"/>
    </source>
</evidence>
<dbReference type="GO" id="GO:0071244">
    <property type="term" value="P:cellular response to carbon dioxide"/>
    <property type="evidence" value="ECO:0007669"/>
    <property type="project" value="TreeGrafter"/>
</dbReference>
<evidence type="ECO:0000313" key="14">
    <source>
        <dbReference type="Proteomes" id="UP000009096"/>
    </source>
</evidence>
<feature type="binding site" evidence="9">
    <location>
        <position position="176"/>
    </location>
    <ligand>
        <name>Zn(2+)</name>
        <dbReference type="ChEBI" id="CHEBI:29105"/>
    </ligand>
</feature>
<evidence type="ECO:0000256" key="3">
    <source>
        <dbReference type="ARBA" id="ARBA00014628"/>
    </source>
</evidence>
<feature type="region of interest" description="Disordered" evidence="12">
    <location>
        <begin position="44"/>
        <end position="65"/>
    </location>
</feature>
<keyword evidence="11" id="KW-0175">Coiled coil</keyword>
<dbReference type="CDD" id="cd00883">
    <property type="entry name" value="beta_CA_cladeA"/>
    <property type="match status" value="1"/>
</dbReference>
<dbReference type="GO" id="GO:0034599">
    <property type="term" value="P:cellular response to oxidative stress"/>
    <property type="evidence" value="ECO:0007669"/>
    <property type="project" value="TreeGrafter"/>
</dbReference>
<dbReference type="SUPFAM" id="SSF53056">
    <property type="entry name" value="beta-carbonic anhydrase, cab"/>
    <property type="match status" value="1"/>
</dbReference>
<comment type="catalytic activity">
    <reaction evidence="8 10">
        <text>hydrogencarbonate + H(+) = CO2 + H2O</text>
        <dbReference type="Rhea" id="RHEA:10748"/>
        <dbReference type="ChEBI" id="CHEBI:15377"/>
        <dbReference type="ChEBI" id="CHEBI:15378"/>
        <dbReference type="ChEBI" id="CHEBI:16526"/>
        <dbReference type="ChEBI" id="CHEBI:17544"/>
        <dbReference type="EC" id="4.2.1.1"/>
    </reaction>
</comment>
<reference evidence="13 14" key="1">
    <citation type="journal article" date="2010" name="Nature">
        <title>Comparative genomics reveals mobile pathogenicity chromosomes in Fusarium.</title>
        <authorList>
            <person name="Ma L.J."/>
            <person name="van der Does H.C."/>
            <person name="Borkovich K.A."/>
            <person name="Coleman J.J."/>
            <person name="Daboussi M.J."/>
            <person name="Di Pietro A."/>
            <person name="Dufresne M."/>
            <person name="Freitag M."/>
            <person name="Grabherr M."/>
            <person name="Henrissat B."/>
            <person name="Houterman P.M."/>
            <person name="Kang S."/>
            <person name="Shim W.B."/>
            <person name="Woloshuk C."/>
            <person name="Xie X."/>
            <person name="Xu J.R."/>
            <person name="Antoniw J."/>
            <person name="Baker S.E."/>
            <person name="Bluhm B.H."/>
            <person name="Breakspear A."/>
            <person name="Brown D.W."/>
            <person name="Butchko R.A."/>
            <person name="Chapman S."/>
            <person name="Coulson R."/>
            <person name="Coutinho P.M."/>
            <person name="Danchin E.G."/>
            <person name="Diener A."/>
            <person name="Gale L.R."/>
            <person name="Gardiner D.M."/>
            <person name="Goff S."/>
            <person name="Hammond-Kosack K.E."/>
            <person name="Hilburn K."/>
            <person name="Hua-Van A."/>
            <person name="Jonkers W."/>
            <person name="Kazan K."/>
            <person name="Kodira C.D."/>
            <person name="Koehrsen M."/>
            <person name="Kumar L."/>
            <person name="Lee Y.H."/>
            <person name="Li L."/>
            <person name="Manners J.M."/>
            <person name="Miranda-Saavedra D."/>
            <person name="Mukherjee M."/>
            <person name="Park G."/>
            <person name="Park J."/>
            <person name="Park S.Y."/>
            <person name="Proctor R.H."/>
            <person name="Regev A."/>
            <person name="Ruiz-Roldan M.C."/>
            <person name="Sain D."/>
            <person name="Sakthikumar S."/>
            <person name="Sykes S."/>
            <person name="Schwartz D.C."/>
            <person name="Turgeon B.G."/>
            <person name="Wapinski I."/>
            <person name="Yoder O."/>
            <person name="Young S."/>
            <person name="Zeng Q."/>
            <person name="Zhou S."/>
            <person name="Galagan J."/>
            <person name="Cuomo C.A."/>
            <person name="Kistler H.C."/>
            <person name="Rep M."/>
        </authorList>
    </citation>
    <scope>NUCLEOTIDE SEQUENCE [LARGE SCALE GENOMIC DNA]</scope>
    <source>
        <strain evidence="14">M3125 / FGSC 7600</strain>
    </source>
</reference>
<keyword evidence="14" id="KW-1185">Reference proteome</keyword>
<dbReference type="InterPro" id="IPR001765">
    <property type="entry name" value="Carbonic_anhydrase"/>
</dbReference>
<dbReference type="GO" id="GO:0015976">
    <property type="term" value="P:carbon utilization"/>
    <property type="evidence" value="ECO:0007669"/>
    <property type="project" value="InterPro"/>
</dbReference>
<proteinExistence type="inferred from homology"/>
<evidence type="ECO:0000256" key="11">
    <source>
        <dbReference type="SAM" id="Coils"/>
    </source>
</evidence>
<evidence type="ECO:0000256" key="5">
    <source>
        <dbReference type="ARBA" id="ARBA00022833"/>
    </source>
</evidence>
<dbReference type="PANTHER" id="PTHR11002">
    <property type="entry name" value="CARBONIC ANHYDRASE"/>
    <property type="match status" value="1"/>
</dbReference>
<dbReference type="GO" id="GO:0008270">
    <property type="term" value="F:zinc ion binding"/>
    <property type="evidence" value="ECO:0007669"/>
    <property type="project" value="UniProtKB-UniRule"/>
</dbReference>
<dbReference type="InterPro" id="IPR015892">
    <property type="entry name" value="Carbonic_anhydrase_CS"/>
</dbReference>
<evidence type="ECO:0000256" key="6">
    <source>
        <dbReference type="ARBA" id="ARBA00023239"/>
    </source>
</evidence>
<dbReference type="EMBL" id="CM000586">
    <property type="protein sequence ID" value="EWG52335.1"/>
    <property type="molecule type" value="Genomic_DNA"/>
</dbReference>
<dbReference type="Proteomes" id="UP000009096">
    <property type="component" value="Chromosome 9"/>
</dbReference>
<dbReference type="PROSITE" id="PS00704">
    <property type="entry name" value="PROK_CO2_ANHYDRASE_1"/>
    <property type="match status" value="1"/>
</dbReference>
<evidence type="ECO:0000256" key="4">
    <source>
        <dbReference type="ARBA" id="ARBA00022723"/>
    </source>
</evidence>
<gene>
    <name evidence="13" type="ORF">FVEG_11109</name>
</gene>
<dbReference type="EC" id="4.2.1.1" evidence="2 10"/>
<dbReference type="Pfam" id="PF00484">
    <property type="entry name" value="Pro_CA"/>
    <property type="match status" value="1"/>
</dbReference>
<evidence type="ECO:0000256" key="12">
    <source>
        <dbReference type="SAM" id="MobiDB-lite"/>
    </source>
</evidence>
<dbReference type="Gene3D" id="3.40.1050.10">
    <property type="entry name" value="Carbonic anhydrase"/>
    <property type="match status" value="1"/>
</dbReference>
<dbReference type="RefSeq" id="XP_018758526.1">
    <property type="nucleotide sequence ID" value="XM_018900275.1"/>
</dbReference>
<evidence type="ECO:0000256" key="2">
    <source>
        <dbReference type="ARBA" id="ARBA00012925"/>
    </source>
</evidence>
<dbReference type="KEGG" id="fvr:FVEG_11109"/>
<dbReference type="GO" id="GO:0004089">
    <property type="term" value="F:carbonate dehydratase activity"/>
    <property type="evidence" value="ECO:0007669"/>
    <property type="project" value="UniProtKB-UniRule"/>
</dbReference>
<feature type="binding site" evidence="9">
    <location>
        <position position="122"/>
    </location>
    <ligand>
        <name>Zn(2+)</name>
        <dbReference type="ChEBI" id="CHEBI:29105"/>
    </ligand>
</feature>
<comment type="similarity">
    <text evidence="1 10">Belongs to the beta-class carbonic anhydrase family.</text>
</comment>
<feature type="binding site" evidence="9">
    <location>
        <position position="120"/>
    </location>
    <ligand>
        <name>Zn(2+)</name>
        <dbReference type="ChEBI" id="CHEBI:29105"/>
    </ligand>
</feature>
<feature type="coiled-coil region" evidence="11">
    <location>
        <begin position="198"/>
        <end position="225"/>
    </location>
</feature>
<accession>W7MX47</accession>